<proteinExistence type="predicted"/>
<dbReference type="AlphaFoldDB" id="A0A2I1I6U7"/>
<sequence>MSEVIGCDAFREALFALVDCEECEERRSLIDTGTVEGPCERERLALIAHASGCEHCAQELDRERHVRTALRHFFDDEPLPEGFEARLLARLSSVQVETTSVYVETSGQ</sequence>
<evidence type="ECO:0000313" key="2">
    <source>
        <dbReference type="Proteomes" id="UP000234545"/>
    </source>
</evidence>
<evidence type="ECO:0000313" key="1">
    <source>
        <dbReference type="EMBL" id="PKY66865.1"/>
    </source>
</evidence>
<comment type="caution">
    <text evidence="1">The sequence shown here is derived from an EMBL/GenBank/DDBJ whole genome shotgun (WGS) entry which is preliminary data.</text>
</comment>
<accession>A0A2I1I6U7</accession>
<name>A0A2I1I6U7_9ACTO</name>
<dbReference type="Proteomes" id="UP000234545">
    <property type="component" value="Unassembled WGS sequence"/>
</dbReference>
<dbReference type="RefSeq" id="WP_101627372.1">
    <property type="nucleotide sequence ID" value="NZ_PKKJ01000001.1"/>
</dbReference>
<organism evidence="1 2">
    <name type="scientific">Schaalia turicensis</name>
    <dbReference type="NCBI Taxonomy" id="131111"/>
    <lineage>
        <taxon>Bacteria</taxon>
        <taxon>Bacillati</taxon>
        <taxon>Actinomycetota</taxon>
        <taxon>Actinomycetes</taxon>
        <taxon>Actinomycetales</taxon>
        <taxon>Actinomycetaceae</taxon>
        <taxon>Schaalia</taxon>
    </lineage>
</organism>
<dbReference type="OrthoDB" id="3267840at2"/>
<dbReference type="EMBL" id="PKKJ01000001">
    <property type="protein sequence ID" value="PKY66865.1"/>
    <property type="molecule type" value="Genomic_DNA"/>
</dbReference>
<gene>
    <name evidence="1" type="ORF">CYJ25_01075</name>
</gene>
<reference evidence="1 2" key="1">
    <citation type="submission" date="2017-12" db="EMBL/GenBank/DDBJ databases">
        <title>Phylogenetic diversity of female urinary microbiome.</title>
        <authorList>
            <person name="Thomas-White K."/>
            <person name="Wolfe A.J."/>
        </authorList>
    </citation>
    <scope>NUCLEOTIDE SEQUENCE [LARGE SCALE GENOMIC DNA]</scope>
    <source>
        <strain evidence="1 2">UMB0250</strain>
    </source>
</reference>
<protein>
    <submittedName>
        <fullName evidence="1">Anti-sigma factor</fullName>
    </submittedName>
</protein>